<feature type="domain" description="FAD/NAD(P)-binding" evidence="11">
    <location>
        <begin position="214"/>
        <end position="500"/>
    </location>
</feature>
<dbReference type="GO" id="GO:0102039">
    <property type="term" value="F:NADH-dependent peroxiredoxin activity"/>
    <property type="evidence" value="ECO:0007669"/>
    <property type="project" value="InterPro"/>
</dbReference>
<dbReference type="InterPro" id="IPR044141">
    <property type="entry name" value="AhpF_NTD_C"/>
</dbReference>
<comment type="cofactor">
    <cofactor evidence="9">
        <name>FAD</name>
        <dbReference type="ChEBI" id="CHEBI:57692"/>
    </cofactor>
    <text evidence="9">Binds 1 FAD per subunit.</text>
</comment>
<comment type="caution">
    <text evidence="13">The sequence shown here is derived from an EMBL/GenBank/DDBJ whole genome shotgun (WGS) entry which is preliminary data.</text>
</comment>
<dbReference type="PROSITE" id="PS00573">
    <property type="entry name" value="PYRIDINE_REDOX_2"/>
    <property type="match status" value="1"/>
</dbReference>
<evidence type="ECO:0000313" key="14">
    <source>
        <dbReference type="Proteomes" id="UP000014400"/>
    </source>
</evidence>
<feature type="binding site" evidence="9">
    <location>
        <begin position="215"/>
        <end position="230"/>
    </location>
    <ligand>
        <name>FAD</name>
        <dbReference type="ChEBI" id="CHEBI:57692"/>
    </ligand>
</feature>
<dbReference type="PATRIC" id="fig|1203554.3.peg.2302"/>
<dbReference type="RefSeq" id="WP_005429369.1">
    <property type="nucleotide sequence ID" value="NZ_KE150481.1"/>
</dbReference>
<dbReference type="GO" id="GO:0051287">
    <property type="term" value="F:NAD binding"/>
    <property type="evidence" value="ECO:0007669"/>
    <property type="project" value="InterPro"/>
</dbReference>
<dbReference type="InterPro" id="IPR036249">
    <property type="entry name" value="Thioredoxin-like_sf"/>
</dbReference>
<dbReference type="Pfam" id="PF13192">
    <property type="entry name" value="Thioredoxin_3"/>
    <property type="match status" value="1"/>
</dbReference>
<keyword evidence="8 10" id="KW-0676">Redox-active center</keyword>
<dbReference type="InterPro" id="IPR023753">
    <property type="entry name" value="FAD/NAD-binding_dom"/>
</dbReference>
<feature type="domain" description="Thioredoxin-like fold" evidence="12">
    <location>
        <begin position="124"/>
        <end position="195"/>
    </location>
</feature>
<evidence type="ECO:0000259" key="11">
    <source>
        <dbReference type="Pfam" id="PF07992"/>
    </source>
</evidence>
<keyword evidence="3" id="KW-0285">Flavoprotein</keyword>
<dbReference type="PIRSF" id="PIRSF000238">
    <property type="entry name" value="AhpF"/>
    <property type="match status" value="1"/>
</dbReference>
<comment type="similarity">
    <text evidence="1">Belongs to the class-II pyridine nucleotide-disulfide oxidoreductase family.</text>
</comment>
<dbReference type="Gene3D" id="3.50.50.60">
    <property type="entry name" value="FAD/NAD(P)-binding domain"/>
    <property type="match status" value="2"/>
</dbReference>
<dbReference type="PRINTS" id="PR00469">
    <property type="entry name" value="PNDRDTASEII"/>
</dbReference>
<keyword evidence="6 9" id="KW-0520">NAD</keyword>
<gene>
    <name evidence="13" type="ORF">HMPREF1476_02219</name>
</gene>
<evidence type="ECO:0000256" key="8">
    <source>
        <dbReference type="ARBA" id="ARBA00023284"/>
    </source>
</evidence>
<dbReference type="PROSITE" id="PS51354">
    <property type="entry name" value="GLUTAREDOXIN_2"/>
    <property type="match status" value="1"/>
</dbReference>
<keyword evidence="5" id="KW-0560">Oxidoreductase</keyword>
<evidence type="ECO:0000256" key="9">
    <source>
        <dbReference type="PIRSR" id="PIRSR000238-1"/>
    </source>
</evidence>
<keyword evidence="4 9" id="KW-0274">FAD</keyword>
<dbReference type="AlphaFoldDB" id="S3B8B9"/>
<dbReference type="eggNOG" id="COG3634">
    <property type="taxonomic scope" value="Bacteria"/>
</dbReference>
<evidence type="ECO:0000256" key="6">
    <source>
        <dbReference type="ARBA" id="ARBA00023027"/>
    </source>
</evidence>
<dbReference type="InterPro" id="IPR036188">
    <property type="entry name" value="FAD/NAD-bd_sf"/>
</dbReference>
<protein>
    <submittedName>
        <fullName evidence="13">Alkyl hydroperoxide reductase, F subunit</fullName>
    </submittedName>
</protein>
<accession>S3B8B9</accession>
<dbReference type="GO" id="GO:0016668">
    <property type="term" value="F:oxidoreductase activity, acting on a sulfur group of donors, NAD(P) as acceptor"/>
    <property type="evidence" value="ECO:0007669"/>
    <property type="project" value="UniProtKB-ARBA"/>
</dbReference>
<dbReference type="Proteomes" id="UP000014400">
    <property type="component" value="Unassembled WGS sequence"/>
</dbReference>
<evidence type="ECO:0000256" key="5">
    <source>
        <dbReference type="ARBA" id="ARBA00023002"/>
    </source>
</evidence>
<dbReference type="InterPro" id="IPR008255">
    <property type="entry name" value="Pyr_nucl-diS_OxRdtase_2_AS"/>
</dbReference>
<evidence type="ECO:0000256" key="10">
    <source>
        <dbReference type="PIRSR" id="PIRSR000238-2"/>
    </source>
</evidence>
<dbReference type="STRING" id="1203554.HMPREF1476_02219"/>
<evidence type="ECO:0000259" key="12">
    <source>
        <dbReference type="Pfam" id="PF13192"/>
    </source>
</evidence>
<name>S3B8B9_9BURK</name>
<dbReference type="Pfam" id="PF07992">
    <property type="entry name" value="Pyr_redox_2"/>
    <property type="match status" value="1"/>
</dbReference>
<keyword evidence="14" id="KW-1185">Reference proteome</keyword>
<feature type="disulfide bond" description="Redox-active" evidence="10">
    <location>
        <begin position="343"/>
        <end position="346"/>
    </location>
</feature>
<sequence>MLDASALQQVKSYLDRLVNPITLTFAGDASEASEQIRSLLSDLASVSKLITVADAPADLQVRRPSFTISRTGENMGIRFAALPMGHEFSSLILALLQASGYPSKSAPDLLNRVRGLQGDYDFVVYMSLSCHNCPDVVQALNLMAVLNPNVRVTTVDGALFQDEVKERRIMAVPTVFLNGKEFMAGRHELGEIVAKLDEGFVKEQAAKLSAKAPFDVLVVGAGPAGATAAIYAARKGLRTGLLCERPGGQVNETSSIENFTSILSTDGVALGGRFMEHVNHYGVDVMALERAVKVERQDGFWQIELASGGHLQTKAMIAATGARWRQLGVPGEKEYQGKGVAYCPHCDGPLFKGKDVVVVGGGNSGVEAAIDLAAICRTVTLLQRGGQLTADEVLVKKLLATTNAKVIYNMTVESLEGNGQLLTGVRYKDKATGEFKILPASGCFIQIGLVPNTDWLKGTVALNDWNEIIINDHGATSAEGIFAGGDCTTSPYKQVVIALGGGATAALGAFDWLIRQQG</sequence>
<dbReference type="NCBIfam" id="TIGR03140">
    <property type="entry name" value="AhpF"/>
    <property type="match status" value="1"/>
</dbReference>
<dbReference type="InterPro" id="IPR050097">
    <property type="entry name" value="Ferredoxin-NADP_redctase_2"/>
</dbReference>
<dbReference type="InterPro" id="IPR012336">
    <property type="entry name" value="Thioredoxin-like_fold"/>
</dbReference>
<evidence type="ECO:0000256" key="2">
    <source>
        <dbReference type="ARBA" id="ARBA00011738"/>
    </source>
</evidence>
<dbReference type="PRINTS" id="PR00368">
    <property type="entry name" value="FADPNR"/>
</dbReference>
<evidence type="ECO:0000256" key="7">
    <source>
        <dbReference type="ARBA" id="ARBA00023157"/>
    </source>
</evidence>
<dbReference type="SUPFAM" id="SSF52833">
    <property type="entry name" value="Thioredoxin-like"/>
    <property type="match status" value="2"/>
</dbReference>
<comment type="subunit">
    <text evidence="2">Homodimer.</text>
</comment>
<dbReference type="InterPro" id="IPR044142">
    <property type="entry name" value="AhpF_NTD_N"/>
</dbReference>
<dbReference type="CDD" id="cd02974">
    <property type="entry name" value="AhpF_NTD_N"/>
    <property type="match status" value="1"/>
</dbReference>
<evidence type="ECO:0000256" key="4">
    <source>
        <dbReference type="ARBA" id="ARBA00022827"/>
    </source>
</evidence>
<feature type="binding site" evidence="9">
    <location>
        <begin position="476"/>
        <end position="486"/>
    </location>
    <ligand>
        <name>FAD</name>
        <dbReference type="ChEBI" id="CHEBI:57692"/>
    </ligand>
</feature>
<dbReference type="SUPFAM" id="SSF51905">
    <property type="entry name" value="FAD/NAD(P)-binding domain"/>
    <property type="match status" value="1"/>
</dbReference>
<keyword evidence="7 10" id="KW-1015">Disulfide bond</keyword>
<dbReference type="CDD" id="cd03026">
    <property type="entry name" value="AhpF_NTD_C"/>
    <property type="match status" value="1"/>
</dbReference>
<dbReference type="GO" id="GO:0000302">
    <property type="term" value="P:response to reactive oxygen species"/>
    <property type="evidence" value="ECO:0007669"/>
    <property type="project" value="InterPro"/>
</dbReference>
<dbReference type="EMBL" id="ATCF01000035">
    <property type="protein sequence ID" value="EPD97598.1"/>
    <property type="molecule type" value="Genomic_DNA"/>
</dbReference>
<evidence type="ECO:0000256" key="3">
    <source>
        <dbReference type="ARBA" id="ARBA00022630"/>
    </source>
</evidence>
<reference evidence="13 14" key="1">
    <citation type="submission" date="2013-04" db="EMBL/GenBank/DDBJ databases">
        <title>The Genome Sequence of Sutterella wadsworthensis HGA0223.</title>
        <authorList>
            <consortium name="The Broad Institute Genomics Platform"/>
            <person name="Earl A."/>
            <person name="Ward D."/>
            <person name="Feldgarden M."/>
            <person name="Gevers D."/>
            <person name="Schmidt T.M."/>
            <person name="Dover J."/>
            <person name="Dai D."/>
            <person name="Walker B."/>
            <person name="Young S."/>
            <person name="Zeng Q."/>
            <person name="Gargeya S."/>
            <person name="Fitzgerald M."/>
            <person name="Haas B."/>
            <person name="Abouelleil A."/>
            <person name="Allen A.W."/>
            <person name="Alvarado L."/>
            <person name="Arachchi H.M."/>
            <person name="Berlin A.M."/>
            <person name="Chapman S.B."/>
            <person name="Gainer-Dewar J."/>
            <person name="Goldberg J."/>
            <person name="Griggs A."/>
            <person name="Gujja S."/>
            <person name="Hansen M."/>
            <person name="Howarth C."/>
            <person name="Imamovic A."/>
            <person name="Ireland A."/>
            <person name="Larimer J."/>
            <person name="McCowan C."/>
            <person name="Murphy C."/>
            <person name="Pearson M."/>
            <person name="Poon T.W."/>
            <person name="Priest M."/>
            <person name="Roberts A."/>
            <person name="Saif S."/>
            <person name="Shea T."/>
            <person name="Sisk P."/>
            <person name="Sykes S."/>
            <person name="Wortman J."/>
            <person name="Nusbaum C."/>
            <person name="Birren B."/>
        </authorList>
    </citation>
    <scope>NUCLEOTIDE SEQUENCE [LARGE SCALE GENOMIC DNA]</scope>
    <source>
        <strain evidence="13 14">HGA0223</strain>
    </source>
</reference>
<dbReference type="GO" id="GO:0050660">
    <property type="term" value="F:flavin adenine dinucleotide binding"/>
    <property type="evidence" value="ECO:0007669"/>
    <property type="project" value="InterPro"/>
</dbReference>
<dbReference type="PANTHER" id="PTHR48105">
    <property type="entry name" value="THIOREDOXIN REDUCTASE 1-RELATED-RELATED"/>
    <property type="match status" value="1"/>
</dbReference>
<dbReference type="HOGENOM" id="CLU_031864_4_1_4"/>
<keyword evidence="9" id="KW-0521">NADP</keyword>
<evidence type="ECO:0000313" key="13">
    <source>
        <dbReference type="EMBL" id="EPD97598.1"/>
    </source>
</evidence>
<dbReference type="Gene3D" id="3.40.30.80">
    <property type="match status" value="1"/>
</dbReference>
<feature type="binding site" evidence="9">
    <location>
        <begin position="355"/>
        <end position="369"/>
    </location>
    <ligand>
        <name>NAD(+)</name>
        <dbReference type="ChEBI" id="CHEBI:57540"/>
    </ligand>
</feature>
<proteinExistence type="inferred from homology"/>
<dbReference type="InterPro" id="IPR012081">
    <property type="entry name" value="Alkyl_hydroperoxide_Rdtase_suF"/>
</dbReference>
<evidence type="ECO:0000256" key="1">
    <source>
        <dbReference type="ARBA" id="ARBA00009333"/>
    </source>
</evidence>
<organism evidence="13 14">
    <name type="scientific">Sutterella wadsworthensis HGA0223</name>
    <dbReference type="NCBI Taxonomy" id="1203554"/>
    <lineage>
        <taxon>Bacteria</taxon>
        <taxon>Pseudomonadati</taxon>
        <taxon>Pseudomonadota</taxon>
        <taxon>Betaproteobacteria</taxon>
        <taxon>Burkholderiales</taxon>
        <taxon>Sutterellaceae</taxon>
        <taxon>Sutterella</taxon>
    </lineage>
</organism>